<name>A0AAV7QME3_PLEWA</name>
<comment type="caution">
    <text evidence="1">The sequence shown here is derived from an EMBL/GenBank/DDBJ whole genome shotgun (WGS) entry which is preliminary data.</text>
</comment>
<reference evidence="1" key="1">
    <citation type="journal article" date="2022" name="bioRxiv">
        <title>Sequencing and chromosome-scale assembly of the giantPleurodeles waltlgenome.</title>
        <authorList>
            <person name="Brown T."/>
            <person name="Elewa A."/>
            <person name="Iarovenko S."/>
            <person name="Subramanian E."/>
            <person name="Araus A.J."/>
            <person name="Petzold A."/>
            <person name="Susuki M."/>
            <person name="Suzuki K.-i.T."/>
            <person name="Hayashi T."/>
            <person name="Toyoda A."/>
            <person name="Oliveira C."/>
            <person name="Osipova E."/>
            <person name="Leigh N.D."/>
            <person name="Simon A."/>
            <person name="Yun M.H."/>
        </authorList>
    </citation>
    <scope>NUCLEOTIDE SEQUENCE</scope>
    <source>
        <strain evidence="1">20211129_DDA</strain>
        <tissue evidence="1">Liver</tissue>
    </source>
</reference>
<accession>A0AAV7QME3</accession>
<proteinExistence type="predicted"/>
<evidence type="ECO:0000313" key="1">
    <source>
        <dbReference type="EMBL" id="KAJ1141644.1"/>
    </source>
</evidence>
<dbReference type="EMBL" id="JANPWB010000010">
    <property type="protein sequence ID" value="KAJ1141644.1"/>
    <property type="molecule type" value="Genomic_DNA"/>
</dbReference>
<organism evidence="1 2">
    <name type="scientific">Pleurodeles waltl</name>
    <name type="common">Iberian ribbed newt</name>
    <dbReference type="NCBI Taxonomy" id="8319"/>
    <lineage>
        <taxon>Eukaryota</taxon>
        <taxon>Metazoa</taxon>
        <taxon>Chordata</taxon>
        <taxon>Craniata</taxon>
        <taxon>Vertebrata</taxon>
        <taxon>Euteleostomi</taxon>
        <taxon>Amphibia</taxon>
        <taxon>Batrachia</taxon>
        <taxon>Caudata</taxon>
        <taxon>Salamandroidea</taxon>
        <taxon>Salamandridae</taxon>
        <taxon>Pleurodelinae</taxon>
        <taxon>Pleurodeles</taxon>
    </lineage>
</organism>
<gene>
    <name evidence="1" type="ORF">NDU88_007972</name>
</gene>
<dbReference type="AlphaFoldDB" id="A0AAV7QME3"/>
<keyword evidence="2" id="KW-1185">Reference proteome</keyword>
<protein>
    <submittedName>
        <fullName evidence="1">Uncharacterized protein</fullName>
    </submittedName>
</protein>
<evidence type="ECO:0000313" key="2">
    <source>
        <dbReference type="Proteomes" id="UP001066276"/>
    </source>
</evidence>
<sequence>MRTLSSQLSGETEQARVFGRLLLALDLWMTLCPRWLVSGALLRIFDTGVDGIVTARLCLRLKEAMSRTWHSIYFIFYPFILNWRLIGKEGRKCPLGGNKFNSLHLPNTVHPASINILQNWIYRTKGSEDIPCAQGIPRFQCNDYALLRSSVNASGGCYRYYFL</sequence>
<dbReference type="Proteomes" id="UP001066276">
    <property type="component" value="Chromosome 6"/>
</dbReference>